<dbReference type="Proteomes" id="UP000295055">
    <property type="component" value="Unassembled WGS sequence"/>
</dbReference>
<proteinExistence type="predicted"/>
<gene>
    <name evidence="2" type="ORF">EC835_11056</name>
</gene>
<comment type="caution">
    <text evidence="2">The sequence shown here is derived from an EMBL/GenBank/DDBJ whole genome shotgun (WGS) entry which is preliminary data.</text>
</comment>
<organism evidence="2 3">
    <name type="scientific">Providencia alcalifaciens</name>
    <dbReference type="NCBI Taxonomy" id="126385"/>
    <lineage>
        <taxon>Bacteria</taxon>
        <taxon>Pseudomonadati</taxon>
        <taxon>Pseudomonadota</taxon>
        <taxon>Gammaproteobacteria</taxon>
        <taxon>Enterobacterales</taxon>
        <taxon>Morganellaceae</taxon>
        <taxon>Providencia</taxon>
    </lineage>
</organism>
<name>A0A4R3NE04_9GAMM</name>
<reference evidence="2 3" key="1">
    <citation type="submission" date="2019-03" db="EMBL/GenBank/DDBJ databases">
        <title>Genomic analyses of the natural microbiome of Caenorhabditis elegans.</title>
        <authorList>
            <person name="Samuel B."/>
        </authorList>
    </citation>
    <scope>NUCLEOTIDE SEQUENCE [LARGE SCALE GENOMIC DNA]</scope>
    <source>
        <strain evidence="2 3">JUb102</strain>
    </source>
</reference>
<sequence length="68" mass="7766">MNLSSLNHLSLVPARKEKRSVHDKRSAHDSKSAGSVANPMSNSVAMMMIYHPYPVWKTRSDATNRWRK</sequence>
<dbReference type="AlphaFoldDB" id="A0A4R3NE04"/>
<evidence type="ECO:0000313" key="3">
    <source>
        <dbReference type="Proteomes" id="UP000295055"/>
    </source>
</evidence>
<protein>
    <submittedName>
        <fullName evidence="2">Uncharacterized protein</fullName>
    </submittedName>
</protein>
<evidence type="ECO:0000313" key="2">
    <source>
        <dbReference type="EMBL" id="TCT30185.1"/>
    </source>
</evidence>
<feature type="region of interest" description="Disordered" evidence="1">
    <location>
        <begin position="1"/>
        <end position="38"/>
    </location>
</feature>
<accession>A0A4R3NE04</accession>
<dbReference type="EMBL" id="SMAS01000010">
    <property type="protein sequence ID" value="TCT30185.1"/>
    <property type="molecule type" value="Genomic_DNA"/>
</dbReference>
<evidence type="ECO:0000256" key="1">
    <source>
        <dbReference type="SAM" id="MobiDB-lite"/>
    </source>
</evidence>
<dbReference type="OrthoDB" id="9924452at2"/>
<dbReference type="RefSeq" id="WP_132497106.1">
    <property type="nucleotide sequence ID" value="NZ_SMAS01000010.1"/>
</dbReference>